<name>W1NPV6_AMBTC</name>
<sequence length="84" mass="9245">MLMEDSLQLNPGTMDQGSISSGVAVVVCMTMALSYVLVLYAPTFMLRLPPPLSLEKEACLCLHFNGCFTCRLCLPPPFWLCAML</sequence>
<evidence type="ECO:0000256" key="1">
    <source>
        <dbReference type="SAM" id="Phobius"/>
    </source>
</evidence>
<dbReference type="Gramene" id="ERM98926">
    <property type="protein sequence ID" value="ERM98926"/>
    <property type="gene ID" value="AMTR_s00114p00110980"/>
</dbReference>
<dbReference type="EMBL" id="KI395136">
    <property type="protein sequence ID" value="ERM98926.1"/>
    <property type="molecule type" value="Genomic_DNA"/>
</dbReference>
<feature type="transmembrane region" description="Helical" evidence="1">
    <location>
        <begin position="20"/>
        <end position="41"/>
    </location>
</feature>
<keyword evidence="1" id="KW-0472">Membrane</keyword>
<gene>
    <name evidence="2" type="ORF">AMTR_s00114p00110980</name>
</gene>
<dbReference type="AlphaFoldDB" id="W1NPV6"/>
<dbReference type="HOGENOM" id="CLU_2530523_0_0_1"/>
<organism evidence="2 3">
    <name type="scientific">Amborella trichopoda</name>
    <dbReference type="NCBI Taxonomy" id="13333"/>
    <lineage>
        <taxon>Eukaryota</taxon>
        <taxon>Viridiplantae</taxon>
        <taxon>Streptophyta</taxon>
        <taxon>Embryophyta</taxon>
        <taxon>Tracheophyta</taxon>
        <taxon>Spermatophyta</taxon>
        <taxon>Magnoliopsida</taxon>
        <taxon>Amborellales</taxon>
        <taxon>Amborellaceae</taxon>
        <taxon>Amborella</taxon>
    </lineage>
</organism>
<keyword evidence="1" id="KW-1133">Transmembrane helix</keyword>
<protein>
    <submittedName>
        <fullName evidence="2">Uncharacterized protein</fullName>
    </submittedName>
</protein>
<keyword evidence="1" id="KW-0812">Transmembrane</keyword>
<evidence type="ECO:0000313" key="3">
    <source>
        <dbReference type="Proteomes" id="UP000017836"/>
    </source>
</evidence>
<accession>W1NPV6</accession>
<reference evidence="3" key="1">
    <citation type="journal article" date="2013" name="Science">
        <title>The Amborella genome and the evolution of flowering plants.</title>
        <authorList>
            <consortium name="Amborella Genome Project"/>
        </authorList>
    </citation>
    <scope>NUCLEOTIDE SEQUENCE [LARGE SCALE GENOMIC DNA]</scope>
</reference>
<dbReference type="Proteomes" id="UP000017836">
    <property type="component" value="Unassembled WGS sequence"/>
</dbReference>
<keyword evidence="3" id="KW-1185">Reference proteome</keyword>
<evidence type="ECO:0000313" key="2">
    <source>
        <dbReference type="EMBL" id="ERM98926.1"/>
    </source>
</evidence>
<proteinExistence type="predicted"/>